<sequence length="86" mass="8988">LHISSSPFTSSSFCFSVVMVLVQLLATSPHATTVPVDAASTLLLPVELHCSPRRCIPTCVAVMAPWNPTATTAAAVFYPVTGVSLT</sequence>
<organism evidence="2 3">
    <name type="scientific">Scylla paramamosain</name>
    <name type="common">Mud crab</name>
    <dbReference type="NCBI Taxonomy" id="85552"/>
    <lineage>
        <taxon>Eukaryota</taxon>
        <taxon>Metazoa</taxon>
        <taxon>Ecdysozoa</taxon>
        <taxon>Arthropoda</taxon>
        <taxon>Crustacea</taxon>
        <taxon>Multicrustacea</taxon>
        <taxon>Malacostraca</taxon>
        <taxon>Eumalacostraca</taxon>
        <taxon>Eucarida</taxon>
        <taxon>Decapoda</taxon>
        <taxon>Pleocyemata</taxon>
        <taxon>Brachyura</taxon>
        <taxon>Eubrachyura</taxon>
        <taxon>Portunoidea</taxon>
        <taxon>Portunidae</taxon>
        <taxon>Portuninae</taxon>
        <taxon>Scylla</taxon>
    </lineage>
</organism>
<evidence type="ECO:0000313" key="3">
    <source>
        <dbReference type="Proteomes" id="UP001487740"/>
    </source>
</evidence>
<name>A0AAW0SCA3_SCYPA</name>
<feature type="signal peptide" evidence="1">
    <location>
        <begin position="1"/>
        <end position="33"/>
    </location>
</feature>
<gene>
    <name evidence="2" type="ORF">O3P69_010529</name>
</gene>
<evidence type="ECO:0008006" key="4">
    <source>
        <dbReference type="Google" id="ProtNLM"/>
    </source>
</evidence>
<protein>
    <recommendedName>
        <fullName evidence="4">Secreted protein</fullName>
    </recommendedName>
</protein>
<evidence type="ECO:0000256" key="1">
    <source>
        <dbReference type="SAM" id="SignalP"/>
    </source>
</evidence>
<comment type="caution">
    <text evidence="2">The sequence shown here is derived from an EMBL/GenBank/DDBJ whole genome shotgun (WGS) entry which is preliminary data.</text>
</comment>
<evidence type="ECO:0000313" key="2">
    <source>
        <dbReference type="EMBL" id="KAK8372465.1"/>
    </source>
</evidence>
<feature type="chain" id="PRO_5043788363" description="Secreted protein" evidence="1">
    <location>
        <begin position="34"/>
        <end position="86"/>
    </location>
</feature>
<keyword evidence="1" id="KW-0732">Signal</keyword>
<proteinExistence type="predicted"/>
<dbReference type="AlphaFoldDB" id="A0AAW0SCA3"/>
<reference evidence="2 3" key="1">
    <citation type="submission" date="2023-03" db="EMBL/GenBank/DDBJ databases">
        <title>High-quality genome of Scylla paramamosain provides insights in environmental adaptation.</title>
        <authorList>
            <person name="Zhang L."/>
        </authorList>
    </citation>
    <scope>NUCLEOTIDE SEQUENCE [LARGE SCALE GENOMIC DNA]</scope>
    <source>
        <strain evidence="2">LZ_2023a</strain>
        <tissue evidence="2">Muscle</tissue>
    </source>
</reference>
<dbReference type="EMBL" id="JARAKH010001924">
    <property type="protein sequence ID" value="KAK8372465.1"/>
    <property type="molecule type" value="Genomic_DNA"/>
</dbReference>
<dbReference type="Proteomes" id="UP001487740">
    <property type="component" value="Unassembled WGS sequence"/>
</dbReference>
<keyword evidence="3" id="KW-1185">Reference proteome</keyword>
<feature type="non-terminal residue" evidence="2">
    <location>
        <position position="1"/>
    </location>
</feature>
<accession>A0AAW0SCA3</accession>